<evidence type="ECO:0000256" key="8">
    <source>
        <dbReference type="SAM" id="MobiDB-lite"/>
    </source>
</evidence>
<evidence type="ECO:0000259" key="9">
    <source>
        <dbReference type="PROSITE" id="PS50235"/>
    </source>
</evidence>
<sequence length="686" mass="73774">MQRPAESRRKKYGEPLPVQRTTSASRYTPSSTYFSPYAAEALSLYPSGSTSRSLRSTASTSMRASSLSSQDVPRDSALRSKPWQSYSVPEAPDSPLSASGSRPGSKAAKTVDGQSNLKDRLAATQRANAAARLPALPLQSDSGASMISSLHIRTPSSSSISTRPITRPQLSSQYGRSASSASARPASVPQPAFPAFCEALPAKATTSSGSSPGAESLEDKSAGSYRASEMSYASRRMSHSKATTSSSSSSDDDDLSYPLTPSKPQPQVYTSPYAQSSFAAKRPSRSSDSGQDTWKLSSGISQPYQTISRRSSRIGTSQSAEDLSQIDGLNPSVTQGCVGLHNLGNTCFFNSILQCLAAVPALVAFCRQGRLEAAISASGPRLAAEYALLARRIWDSHPGTVIGPDRLLDEAAVWDMRWGDGRQHDAQEFLHSLLEGLQGELNKMKVKPPYKELSGKGSMVEQADEAWAYTRACNSSIIDDIFGGQLQSTIQCSNCRACSHCFEYFLDLSLPIPKQRGTVTIQDCLEAFTEVEELDEDDGYKCPACKKVGAATKQLSIFRQPQVLILHLKRFSASSSGSGLFSRFASFSKDTTPVRPSLSLDLTDFCSSRTLTRKSSIQPGYRLIAISNHSGGLGGGHYTAACKAISDQQWYSFNDTTVRQAAAPANGHASESAYVLLYENLELTLK</sequence>
<dbReference type="GO" id="GO:0006508">
    <property type="term" value="P:proteolysis"/>
    <property type="evidence" value="ECO:0007669"/>
    <property type="project" value="UniProtKB-KW"/>
</dbReference>
<feature type="region of interest" description="Disordered" evidence="8">
    <location>
        <begin position="203"/>
        <end position="298"/>
    </location>
</feature>
<keyword evidence="11" id="KW-1185">Reference proteome</keyword>
<dbReference type="InterPro" id="IPR050185">
    <property type="entry name" value="Ub_carboxyl-term_hydrolase"/>
</dbReference>
<dbReference type="Pfam" id="PF00443">
    <property type="entry name" value="UCH"/>
    <property type="match status" value="1"/>
</dbReference>
<dbReference type="InterPro" id="IPR018200">
    <property type="entry name" value="USP_CS"/>
</dbReference>
<feature type="compositionally biased region" description="Polar residues" evidence="8">
    <location>
        <begin position="265"/>
        <end position="278"/>
    </location>
</feature>
<feature type="compositionally biased region" description="Polar residues" evidence="8">
    <location>
        <begin position="19"/>
        <end position="31"/>
    </location>
</feature>
<dbReference type="PROSITE" id="PS00972">
    <property type="entry name" value="USP_1"/>
    <property type="match status" value="1"/>
</dbReference>
<dbReference type="InterPro" id="IPR001394">
    <property type="entry name" value="Peptidase_C19_UCH"/>
</dbReference>
<name>A0AAW1S0S5_9CHLO</name>
<dbReference type="PROSITE" id="PS50235">
    <property type="entry name" value="USP_3"/>
    <property type="match status" value="1"/>
</dbReference>
<dbReference type="InterPro" id="IPR038765">
    <property type="entry name" value="Papain-like_cys_pep_sf"/>
</dbReference>
<comment type="catalytic activity">
    <reaction evidence="1 7">
        <text>Thiol-dependent hydrolysis of ester, thioester, amide, peptide and isopeptide bonds formed by the C-terminal Gly of ubiquitin (a 76-residue protein attached to proteins as an intracellular targeting signal).</text>
        <dbReference type="EC" id="3.4.19.12"/>
    </reaction>
</comment>
<feature type="region of interest" description="Disordered" evidence="8">
    <location>
        <begin position="153"/>
        <end position="188"/>
    </location>
</feature>
<evidence type="ECO:0000256" key="1">
    <source>
        <dbReference type="ARBA" id="ARBA00000707"/>
    </source>
</evidence>
<feature type="compositionally biased region" description="Polar residues" evidence="8">
    <location>
        <begin position="204"/>
        <end position="213"/>
    </location>
</feature>
<dbReference type="GO" id="GO:0004843">
    <property type="term" value="F:cysteine-type deubiquitinase activity"/>
    <property type="evidence" value="ECO:0007669"/>
    <property type="project" value="UniProtKB-UniRule"/>
</dbReference>
<dbReference type="CDD" id="cd02674">
    <property type="entry name" value="Peptidase_C19R"/>
    <property type="match status" value="1"/>
</dbReference>
<keyword evidence="5 7" id="KW-0378">Hydrolase</keyword>
<gene>
    <name evidence="10" type="ORF">WJX84_003556</name>
</gene>
<dbReference type="EC" id="3.4.19.12" evidence="7"/>
<feature type="region of interest" description="Disordered" evidence="8">
    <location>
        <begin position="45"/>
        <end position="125"/>
    </location>
</feature>
<reference evidence="10 11" key="1">
    <citation type="journal article" date="2024" name="Nat. Commun.">
        <title>Phylogenomics reveals the evolutionary origins of lichenization in chlorophyte algae.</title>
        <authorList>
            <person name="Puginier C."/>
            <person name="Libourel C."/>
            <person name="Otte J."/>
            <person name="Skaloud P."/>
            <person name="Haon M."/>
            <person name="Grisel S."/>
            <person name="Petersen M."/>
            <person name="Berrin J.G."/>
            <person name="Delaux P.M."/>
            <person name="Dal Grande F."/>
            <person name="Keller J."/>
        </authorList>
    </citation>
    <scope>NUCLEOTIDE SEQUENCE [LARGE SCALE GENOMIC DNA]</scope>
    <source>
        <strain evidence="10 11">SAG 2523</strain>
    </source>
</reference>
<dbReference type="AlphaFoldDB" id="A0AAW1S0S5"/>
<evidence type="ECO:0000256" key="2">
    <source>
        <dbReference type="ARBA" id="ARBA00009085"/>
    </source>
</evidence>
<keyword evidence="4 7" id="KW-0833">Ubl conjugation pathway</keyword>
<protein>
    <recommendedName>
        <fullName evidence="7">Ubiquitin carboxyl-terminal hydrolase</fullName>
        <ecNumber evidence="7">3.4.19.12</ecNumber>
    </recommendedName>
</protein>
<dbReference type="PROSITE" id="PS00973">
    <property type="entry name" value="USP_2"/>
    <property type="match status" value="1"/>
</dbReference>
<dbReference type="EMBL" id="JALJOV010001840">
    <property type="protein sequence ID" value="KAK9839600.1"/>
    <property type="molecule type" value="Genomic_DNA"/>
</dbReference>
<feature type="compositionally biased region" description="Low complexity" evidence="8">
    <location>
        <begin position="47"/>
        <end position="69"/>
    </location>
</feature>
<organism evidence="10 11">
    <name type="scientific">Apatococcus fuscideae</name>
    <dbReference type="NCBI Taxonomy" id="2026836"/>
    <lineage>
        <taxon>Eukaryota</taxon>
        <taxon>Viridiplantae</taxon>
        <taxon>Chlorophyta</taxon>
        <taxon>core chlorophytes</taxon>
        <taxon>Trebouxiophyceae</taxon>
        <taxon>Chlorellales</taxon>
        <taxon>Chlorellaceae</taxon>
        <taxon>Apatococcus</taxon>
    </lineage>
</organism>
<evidence type="ECO:0000313" key="11">
    <source>
        <dbReference type="Proteomes" id="UP001485043"/>
    </source>
</evidence>
<feature type="compositionally biased region" description="Polar residues" evidence="8">
    <location>
        <begin position="286"/>
        <end position="298"/>
    </location>
</feature>
<dbReference type="InterPro" id="IPR028889">
    <property type="entry name" value="USP"/>
</dbReference>
<keyword evidence="3 7" id="KW-0645">Protease</keyword>
<keyword evidence="6 7" id="KW-0788">Thiol protease</keyword>
<evidence type="ECO:0000256" key="6">
    <source>
        <dbReference type="ARBA" id="ARBA00022807"/>
    </source>
</evidence>
<proteinExistence type="inferred from homology"/>
<accession>A0AAW1S0S5</accession>
<dbReference type="PANTHER" id="PTHR21646">
    <property type="entry name" value="UBIQUITIN CARBOXYL-TERMINAL HYDROLASE"/>
    <property type="match status" value="1"/>
</dbReference>
<evidence type="ECO:0000256" key="5">
    <source>
        <dbReference type="ARBA" id="ARBA00022801"/>
    </source>
</evidence>
<feature type="region of interest" description="Disordered" evidence="8">
    <location>
        <begin position="1"/>
        <end position="31"/>
    </location>
</feature>
<evidence type="ECO:0000313" key="10">
    <source>
        <dbReference type="EMBL" id="KAK9839600.1"/>
    </source>
</evidence>
<feature type="domain" description="USP" evidence="9">
    <location>
        <begin position="338"/>
        <end position="681"/>
    </location>
</feature>
<dbReference type="Proteomes" id="UP001485043">
    <property type="component" value="Unassembled WGS sequence"/>
</dbReference>
<evidence type="ECO:0000256" key="7">
    <source>
        <dbReference type="RuleBase" id="RU366025"/>
    </source>
</evidence>
<dbReference type="GO" id="GO:0016579">
    <property type="term" value="P:protein deubiquitination"/>
    <property type="evidence" value="ECO:0007669"/>
    <property type="project" value="InterPro"/>
</dbReference>
<comment type="similarity">
    <text evidence="2 7">Belongs to the peptidase C19 family.</text>
</comment>
<dbReference type="PANTHER" id="PTHR21646:SF24">
    <property type="entry name" value="UBIQUITIN CARBOXYL-TERMINAL HYDROLASE"/>
    <property type="match status" value="1"/>
</dbReference>
<comment type="function">
    <text evidence="7">Recognizes and hydrolyzes the peptide bond at the C-terminal Gly of ubiquitin. Involved in the processing of poly-ubiquitin precursors as well as that of ubiquitinated proteins.</text>
</comment>
<dbReference type="SUPFAM" id="SSF54001">
    <property type="entry name" value="Cysteine proteinases"/>
    <property type="match status" value="1"/>
</dbReference>
<evidence type="ECO:0000256" key="3">
    <source>
        <dbReference type="ARBA" id="ARBA00022670"/>
    </source>
</evidence>
<evidence type="ECO:0000256" key="4">
    <source>
        <dbReference type="ARBA" id="ARBA00022786"/>
    </source>
</evidence>
<dbReference type="Gene3D" id="3.90.70.10">
    <property type="entry name" value="Cysteine proteinases"/>
    <property type="match status" value="1"/>
</dbReference>
<comment type="caution">
    <text evidence="10">The sequence shown here is derived from an EMBL/GenBank/DDBJ whole genome shotgun (WGS) entry which is preliminary data.</text>
</comment>